<dbReference type="PANTHER" id="PTHR34825">
    <property type="entry name" value="CONSERVED PROTEIN, WITH A WEAK D-GALACTARATE DEHYDRATASE/ALTRONATE HYDROLASE DOMAIN"/>
    <property type="match status" value="1"/>
</dbReference>
<keyword evidence="2" id="KW-1185">Reference proteome</keyword>
<dbReference type="EMBL" id="OU963864">
    <property type="protein sequence ID" value="CAH0386939.1"/>
    <property type="molecule type" value="Genomic_DNA"/>
</dbReference>
<proteinExistence type="predicted"/>
<name>A0A9P0A9X8_BEMTA</name>
<reference evidence="1" key="1">
    <citation type="submission" date="2021-12" db="EMBL/GenBank/DDBJ databases">
        <authorList>
            <person name="King R."/>
        </authorList>
    </citation>
    <scope>NUCLEOTIDE SEQUENCE</scope>
</reference>
<accession>A0A9P0A9X8</accession>
<organism evidence="1 2">
    <name type="scientific">Bemisia tabaci</name>
    <name type="common">Sweetpotato whitefly</name>
    <name type="synonym">Aleurodes tabaci</name>
    <dbReference type="NCBI Taxonomy" id="7038"/>
    <lineage>
        <taxon>Eukaryota</taxon>
        <taxon>Metazoa</taxon>
        <taxon>Ecdysozoa</taxon>
        <taxon>Arthropoda</taxon>
        <taxon>Hexapoda</taxon>
        <taxon>Insecta</taxon>
        <taxon>Pterygota</taxon>
        <taxon>Neoptera</taxon>
        <taxon>Paraneoptera</taxon>
        <taxon>Hemiptera</taxon>
        <taxon>Sternorrhyncha</taxon>
        <taxon>Aleyrodoidea</taxon>
        <taxon>Aleyrodidae</taxon>
        <taxon>Aleyrodinae</taxon>
        <taxon>Bemisia</taxon>
    </lineage>
</organism>
<sequence length="441" mass="51033">MLLLISPVLQASNTGEKLRKTTFKDVTQTREFIDKSLLIKFILENHWHIYIEAPPGFGRTTNLRMLQEFFSVEVDSNGFFINAKKILQSDENFQNILQKRSGPRNTSTKRVTFETDTESKFVHDAVPLSASTNSLTNYDTFSKPRLRILKEAPELFETYFARHPVLFMDFGKLSTKYYGLTDYDVLELAKRSDRKTNIANIRKWYGGYKAVSKGQNIYKTRSAMRYFKTGVLKSYRFESIKFKSLKTLLDFKKLGRDVEDAFEDETQILIRPNIPQSLFDLLRRTIFSSNQTVLHRSLVLQILLDHGFYTVQDGNRLHVPNFEAMLDIKNLIFDRGYYINKLNIPGQIIDNFVESIERLTGEKTSYDNFLAAVTELFKNCVPRGARELAHTLVTLLADARKFSLIRGQETPENGRQDVLVKRSPETGIVIGSWLGRLMKRR</sequence>
<evidence type="ECO:0000313" key="1">
    <source>
        <dbReference type="EMBL" id="CAH0386939.1"/>
    </source>
</evidence>
<gene>
    <name evidence="1" type="ORF">BEMITA_LOCUS6002</name>
</gene>
<dbReference type="Proteomes" id="UP001152759">
    <property type="component" value="Chromosome 3"/>
</dbReference>
<evidence type="ECO:0000313" key="2">
    <source>
        <dbReference type="Proteomes" id="UP001152759"/>
    </source>
</evidence>
<protein>
    <submittedName>
        <fullName evidence="1">Uncharacterized protein</fullName>
    </submittedName>
</protein>
<dbReference type="AlphaFoldDB" id="A0A9P0A9X8"/>
<dbReference type="PANTHER" id="PTHR34825:SF1">
    <property type="entry name" value="AAA-ATPASE-LIKE DOMAIN-CONTAINING PROTEIN"/>
    <property type="match status" value="1"/>
</dbReference>